<dbReference type="EMBL" id="CP002116">
    <property type="protein sequence ID" value="ADK82978.1"/>
    <property type="molecule type" value="Genomic_DNA"/>
</dbReference>
<evidence type="ECO:0000313" key="6">
    <source>
        <dbReference type="Proteomes" id="UP000002318"/>
    </source>
</evidence>
<sequence length="368" mass="40963">MNLFHKHSKMKTPIKNTKVPERQRDFSLNVVGLGLLAVFFGVGMAIRLGTGAAPSLIEYVVLCTTPILAMVIMALFPRWTSAVKLLIIFIAILLAWRISGAPYAIVFAAAGALLAPSVQKMAEWERAIILRFGKFHRVKGPGLFLLMPFAERVAKVVDLRIRVTDFTAETTLTLDSVTVTVDAICFWLVWDSEKAVCEVQDYEDAVILSSKTALRSAVSKNTLSTFLERGDVIEEHIREEVDKKTTEWGITVQHIEITDVQIPEKLQDSLSHQAQMEREKKGRVLLAEAEIEIARKLEEAAEIYDAHDTALLLKSFSVLNEGLKAGNSMMLVPNSIAEELKSKDVFGLQALNEIRRNAAEKEDTNGRS</sequence>
<evidence type="ECO:0000256" key="1">
    <source>
        <dbReference type="ARBA" id="ARBA00004167"/>
    </source>
</evidence>
<dbReference type="AlphaFoldDB" id="E1R909"/>
<dbReference type="SMART" id="SM00244">
    <property type="entry name" value="PHB"/>
    <property type="match status" value="1"/>
</dbReference>
<protein>
    <submittedName>
        <fullName evidence="5">Band 7 protein</fullName>
    </submittedName>
</protein>
<dbReference type="OrthoDB" id="9809197at2"/>
<comment type="similarity">
    <text evidence="2">Belongs to the band 7/mec-2 family.</text>
</comment>
<feature type="transmembrane region" description="Helical" evidence="3">
    <location>
        <begin position="26"/>
        <end position="50"/>
    </location>
</feature>
<dbReference type="InterPro" id="IPR043202">
    <property type="entry name" value="Band-7_stomatin-like"/>
</dbReference>
<accession>E1R909</accession>
<feature type="domain" description="Band 7" evidence="4">
    <location>
        <begin position="116"/>
        <end position="274"/>
    </location>
</feature>
<proteinExistence type="inferred from homology"/>
<keyword evidence="3" id="KW-0472">Membrane</keyword>
<keyword evidence="3" id="KW-1133">Transmembrane helix</keyword>
<dbReference type="GO" id="GO:0005886">
    <property type="term" value="C:plasma membrane"/>
    <property type="evidence" value="ECO:0007669"/>
    <property type="project" value="InterPro"/>
</dbReference>
<dbReference type="InterPro" id="IPR036013">
    <property type="entry name" value="Band_7/SPFH_dom_sf"/>
</dbReference>
<gene>
    <name evidence="5" type="ordered locus">Spirs_3893</name>
</gene>
<dbReference type="Gene3D" id="3.30.479.30">
    <property type="entry name" value="Band 7 domain"/>
    <property type="match status" value="1"/>
</dbReference>
<dbReference type="Gene3D" id="6.10.250.2090">
    <property type="match status" value="1"/>
</dbReference>
<evidence type="ECO:0000313" key="5">
    <source>
        <dbReference type="EMBL" id="ADK82978.1"/>
    </source>
</evidence>
<dbReference type="GO" id="GO:0098552">
    <property type="term" value="C:side of membrane"/>
    <property type="evidence" value="ECO:0007669"/>
    <property type="project" value="UniProtKB-ARBA"/>
</dbReference>
<dbReference type="PRINTS" id="PR00721">
    <property type="entry name" value="STOMATIN"/>
</dbReference>
<name>E1R909_SEDSS</name>
<reference evidence="5 6" key="1">
    <citation type="journal article" date="2010" name="Stand. Genomic Sci.">
        <title>Complete genome sequence of Spirochaeta smaragdinae type strain (SEBR 4228).</title>
        <authorList>
            <person name="Mavromatis K."/>
            <person name="Yasawong M."/>
            <person name="Chertkov O."/>
            <person name="Lapidus A."/>
            <person name="Lucas S."/>
            <person name="Nolan M."/>
            <person name="Del Rio T.G."/>
            <person name="Tice H."/>
            <person name="Cheng J.F."/>
            <person name="Pitluck S."/>
            <person name="Liolios K."/>
            <person name="Ivanova N."/>
            <person name="Tapia R."/>
            <person name="Han C."/>
            <person name="Bruce D."/>
            <person name="Goodwin L."/>
            <person name="Pati A."/>
            <person name="Chen A."/>
            <person name="Palaniappan K."/>
            <person name="Land M."/>
            <person name="Hauser L."/>
            <person name="Chang Y.J."/>
            <person name="Jeffries C.D."/>
            <person name="Detter J.C."/>
            <person name="Rohde M."/>
            <person name="Brambilla E."/>
            <person name="Spring S."/>
            <person name="Goker M."/>
            <person name="Sikorski J."/>
            <person name="Woyke T."/>
            <person name="Bristow J."/>
            <person name="Eisen J.A."/>
            <person name="Markowitz V."/>
            <person name="Hugenholtz P."/>
            <person name="Klenk H.P."/>
            <person name="Kyrpides N.C."/>
        </authorList>
    </citation>
    <scope>NUCLEOTIDE SEQUENCE [LARGE SCALE GENOMIC DNA]</scope>
    <source>
        <strain evidence="6">DSM 11293 / JCM 15392 / SEBR 4228</strain>
    </source>
</reference>
<dbReference type="PANTHER" id="PTHR10264">
    <property type="entry name" value="BAND 7 PROTEIN-RELATED"/>
    <property type="match status" value="1"/>
</dbReference>
<evidence type="ECO:0000256" key="2">
    <source>
        <dbReference type="ARBA" id="ARBA00008164"/>
    </source>
</evidence>
<dbReference type="InterPro" id="IPR001107">
    <property type="entry name" value="Band_7"/>
</dbReference>
<feature type="transmembrane region" description="Helical" evidence="3">
    <location>
        <begin position="56"/>
        <end position="76"/>
    </location>
</feature>
<dbReference type="Proteomes" id="UP000002318">
    <property type="component" value="Chromosome"/>
</dbReference>
<dbReference type="CDD" id="cd13775">
    <property type="entry name" value="SPFH_eoslipins_u3"/>
    <property type="match status" value="1"/>
</dbReference>
<dbReference type="InterPro" id="IPR001972">
    <property type="entry name" value="Stomatin_HflK_fam"/>
</dbReference>
<comment type="subcellular location">
    <subcellularLocation>
        <location evidence="1">Membrane</location>
        <topology evidence="1">Single-pass membrane protein</topology>
    </subcellularLocation>
</comment>
<keyword evidence="6" id="KW-1185">Reference proteome</keyword>
<dbReference type="FunFam" id="3.30.479.30:FF:000004">
    <property type="entry name" value="Putative membrane protease family, stomatin"/>
    <property type="match status" value="1"/>
</dbReference>
<dbReference type="SUPFAM" id="SSF117892">
    <property type="entry name" value="Band 7/SPFH domain"/>
    <property type="match status" value="1"/>
</dbReference>
<feature type="transmembrane region" description="Helical" evidence="3">
    <location>
        <begin position="85"/>
        <end position="114"/>
    </location>
</feature>
<dbReference type="PANTHER" id="PTHR10264:SF19">
    <property type="entry name" value="AT06885P-RELATED"/>
    <property type="match status" value="1"/>
</dbReference>
<dbReference type="RefSeq" id="WP_013256437.1">
    <property type="nucleotide sequence ID" value="NC_014364.1"/>
</dbReference>
<dbReference type="eggNOG" id="COG0330">
    <property type="taxonomic scope" value="Bacteria"/>
</dbReference>
<dbReference type="STRING" id="573413.Spirs_3893"/>
<dbReference type="KEGG" id="ssm:Spirs_3893"/>
<keyword evidence="3" id="KW-0812">Transmembrane</keyword>
<dbReference type="HOGENOM" id="CLU_024949_3_3_12"/>
<evidence type="ECO:0000256" key="3">
    <source>
        <dbReference type="SAM" id="Phobius"/>
    </source>
</evidence>
<dbReference type="Pfam" id="PF01145">
    <property type="entry name" value="Band_7"/>
    <property type="match status" value="1"/>
</dbReference>
<evidence type="ECO:0000259" key="4">
    <source>
        <dbReference type="SMART" id="SM00244"/>
    </source>
</evidence>
<organism evidence="5 6">
    <name type="scientific">Sediminispirochaeta smaragdinae (strain DSM 11293 / JCM 15392 / SEBR 4228)</name>
    <name type="common">Spirochaeta smaragdinae</name>
    <dbReference type="NCBI Taxonomy" id="573413"/>
    <lineage>
        <taxon>Bacteria</taxon>
        <taxon>Pseudomonadati</taxon>
        <taxon>Spirochaetota</taxon>
        <taxon>Spirochaetia</taxon>
        <taxon>Spirochaetales</taxon>
        <taxon>Spirochaetaceae</taxon>
        <taxon>Sediminispirochaeta</taxon>
    </lineage>
</organism>